<gene>
    <name evidence="2" type="ORF">FY030_00215</name>
</gene>
<evidence type="ECO:0000313" key="2">
    <source>
        <dbReference type="EMBL" id="QFG67355.1"/>
    </source>
</evidence>
<evidence type="ECO:0008006" key="4">
    <source>
        <dbReference type="Google" id="ProtNLM"/>
    </source>
</evidence>
<evidence type="ECO:0000256" key="1">
    <source>
        <dbReference type="SAM" id="Coils"/>
    </source>
</evidence>
<dbReference type="InterPro" id="IPR014719">
    <property type="entry name" value="Ribosomal_bL12_C/ClpS-like"/>
</dbReference>
<dbReference type="Proteomes" id="UP000326546">
    <property type="component" value="Chromosome"/>
</dbReference>
<evidence type="ECO:0000313" key="3">
    <source>
        <dbReference type="Proteomes" id="UP000326546"/>
    </source>
</evidence>
<dbReference type="AlphaFoldDB" id="A0A5J6V1C5"/>
<keyword evidence="1" id="KW-0175">Coiled coil</keyword>
<keyword evidence="3" id="KW-1185">Reference proteome</keyword>
<reference evidence="2 3" key="1">
    <citation type="submission" date="2019-09" db="EMBL/GenBank/DDBJ databases">
        <title>Serinicoccus pratensis sp. nov., isolated from meadow soil.</title>
        <authorList>
            <person name="Zhang W."/>
        </authorList>
    </citation>
    <scope>NUCLEOTIDE SEQUENCE [LARGE SCALE GENOMIC DNA]</scope>
    <source>
        <strain evidence="2 3">W204</strain>
    </source>
</reference>
<name>A0A5J6V1C5_9MICO</name>
<dbReference type="Gene3D" id="3.30.1390.10">
    <property type="match status" value="1"/>
</dbReference>
<dbReference type="OrthoDB" id="3298842at2"/>
<protein>
    <recommendedName>
        <fullName evidence="4">Ribosomal protein L7/L12 C-terminal domain-containing protein</fullName>
    </recommendedName>
</protein>
<proteinExistence type="predicted"/>
<dbReference type="KEGG" id="serw:FY030_00215"/>
<sequence>MFGQDRQLQAQVETLTREVRLLEDLVAQLARRAGVGTGELAELRGQTRPGITPQIRALVAQGKHIAAIKAYREETGAGLKDAKDAIDAFAADQS</sequence>
<organism evidence="2 3">
    <name type="scientific">Ornithinimicrobium pratense</name>
    <dbReference type="NCBI Taxonomy" id="2593973"/>
    <lineage>
        <taxon>Bacteria</taxon>
        <taxon>Bacillati</taxon>
        <taxon>Actinomycetota</taxon>
        <taxon>Actinomycetes</taxon>
        <taxon>Micrococcales</taxon>
        <taxon>Ornithinimicrobiaceae</taxon>
        <taxon>Ornithinimicrobium</taxon>
    </lineage>
</organism>
<accession>A0A5J6V1C5</accession>
<dbReference type="RefSeq" id="WP_158059753.1">
    <property type="nucleotide sequence ID" value="NZ_CP044427.1"/>
</dbReference>
<feature type="coiled-coil region" evidence="1">
    <location>
        <begin position="5"/>
        <end position="32"/>
    </location>
</feature>
<dbReference type="EMBL" id="CP044427">
    <property type="protein sequence ID" value="QFG67355.1"/>
    <property type="molecule type" value="Genomic_DNA"/>
</dbReference>